<dbReference type="PANTHER" id="PTHR35791">
    <property type="entry name" value="UPF0754 MEMBRANE PROTEIN YHEB"/>
    <property type="match status" value="1"/>
</dbReference>
<keyword evidence="4 6" id="KW-1133">Transmembrane helix</keyword>
<proteinExistence type="inferred from homology"/>
<keyword evidence="5 6" id="KW-0472">Membrane</keyword>
<comment type="similarity">
    <text evidence="2">Belongs to the UPF0754 family.</text>
</comment>
<feature type="transmembrane region" description="Helical" evidence="6">
    <location>
        <begin position="6"/>
        <end position="27"/>
    </location>
</feature>
<evidence type="ECO:0000256" key="3">
    <source>
        <dbReference type="ARBA" id="ARBA00022692"/>
    </source>
</evidence>
<evidence type="ECO:0000313" key="8">
    <source>
        <dbReference type="Proteomes" id="UP001054846"/>
    </source>
</evidence>
<evidence type="ECO:0000313" key="7">
    <source>
        <dbReference type="EMBL" id="UFP94982.1"/>
    </source>
</evidence>
<comment type="subcellular location">
    <subcellularLocation>
        <location evidence="1">Endomembrane system</location>
    </subcellularLocation>
</comment>
<keyword evidence="3 6" id="KW-0812">Transmembrane</keyword>
<evidence type="ECO:0000256" key="1">
    <source>
        <dbReference type="ARBA" id="ARBA00004308"/>
    </source>
</evidence>
<dbReference type="RefSeq" id="WP_230842066.1">
    <property type="nucleotide sequence ID" value="NZ_CP063845.1"/>
</dbReference>
<protein>
    <submittedName>
        <fullName evidence="7">DUF445 domain-containing protein</fullName>
    </submittedName>
</protein>
<evidence type="ECO:0000256" key="5">
    <source>
        <dbReference type="ARBA" id="ARBA00023136"/>
    </source>
</evidence>
<reference evidence="7 8" key="1">
    <citation type="journal article" date="2021" name="Genome Biol. Evol.">
        <title>Complete Genome Sequencing of a Novel Gloeobacter Species from a Waterfall Cave in Mexico.</title>
        <authorList>
            <person name="Saw J.H."/>
            <person name="Cardona T."/>
            <person name="Montejano G."/>
        </authorList>
    </citation>
    <scope>NUCLEOTIDE SEQUENCE [LARGE SCALE GENOMIC DNA]</scope>
    <source>
        <strain evidence="7">MG652769</strain>
    </source>
</reference>
<name>A0ABY3PMQ7_9CYAN</name>
<dbReference type="PANTHER" id="PTHR35791:SF1">
    <property type="entry name" value="UPF0754 MEMBRANE PROTEIN YHEB"/>
    <property type="match status" value="1"/>
</dbReference>
<keyword evidence="8" id="KW-1185">Reference proteome</keyword>
<organism evidence="7 8">
    <name type="scientific">Gloeobacter morelensis MG652769</name>
    <dbReference type="NCBI Taxonomy" id="2781736"/>
    <lineage>
        <taxon>Bacteria</taxon>
        <taxon>Bacillati</taxon>
        <taxon>Cyanobacteriota</taxon>
        <taxon>Cyanophyceae</taxon>
        <taxon>Gloeobacterales</taxon>
        <taxon>Gloeobacteraceae</taxon>
        <taxon>Gloeobacter</taxon>
        <taxon>Gloeobacter morelensis</taxon>
    </lineage>
</organism>
<dbReference type="EMBL" id="CP063845">
    <property type="protein sequence ID" value="UFP94982.1"/>
    <property type="molecule type" value="Genomic_DNA"/>
</dbReference>
<evidence type="ECO:0000256" key="2">
    <source>
        <dbReference type="ARBA" id="ARBA00008053"/>
    </source>
</evidence>
<dbReference type="Proteomes" id="UP001054846">
    <property type="component" value="Chromosome"/>
</dbReference>
<feature type="transmembrane region" description="Helical" evidence="6">
    <location>
        <begin position="385"/>
        <end position="409"/>
    </location>
</feature>
<dbReference type="Pfam" id="PF04286">
    <property type="entry name" value="DUF445"/>
    <property type="match status" value="1"/>
</dbReference>
<accession>A0ABY3PMQ7</accession>
<dbReference type="InterPro" id="IPR016991">
    <property type="entry name" value="UCP032178"/>
</dbReference>
<dbReference type="InterPro" id="IPR007383">
    <property type="entry name" value="DUF445"/>
</dbReference>
<dbReference type="PIRSF" id="PIRSF032178">
    <property type="entry name" value="UCP032178"/>
    <property type="match status" value="1"/>
</dbReference>
<evidence type="ECO:0000256" key="4">
    <source>
        <dbReference type="ARBA" id="ARBA00022989"/>
    </source>
</evidence>
<gene>
    <name evidence="7" type="ORF">ISF26_01665</name>
</gene>
<evidence type="ECO:0000256" key="6">
    <source>
        <dbReference type="SAM" id="Phobius"/>
    </source>
</evidence>
<sequence length="412" mass="46067">MPLTIFHYVLPPIVGAIIGFTSDTLAIKMLFRPYKPKYFLGRQIPLTPGLFPKGQERFARKVAQMLTDKLLTPDEVHRIAQRLLTPERLEEGLRFALLYALGEYSDGRKRARLAVALGDILQEVFSESLPKWIDALSRSSASNKIFEQIFDQVAGSLRIEEAQAVRLAEWIEKNVFTPDRLRLALINLLTNQTIDTLDKEARERAQGGLWLVANVVGIKGPLSRFKSFCVEQPAAANELFTRFLAEAEVRERLTGALNGLSVQTLSMATVQDLKRQFVTSLTAALSAQGPGLSQRLGESIDWSRWAAEVLDRVVTSEKTLGWIDRIAEGSSRLLDRYLTRELEPLVMKFLPALGLEQMVITKICNTSPQELEAAIEQVARNELRAIPYVGMVLGFCVGLFEVFLITVVIPVG</sequence>